<comment type="subcellular location">
    <subcellularLocation>
        <location evidence="1">Cell outer membrane</location>
    </subcellularLocation>
</comment>
<evidence type="ECO:0000256" key="2">
    <source>
        <dbReference type="ARBA" id="ARBA00023136"/>
    </source>
</evidence>
<dbReference type="SUPFAM" id="SSF103088">
    <property type="entry name" value="OmpA-like"/>
    <property type="match status" value="1"/>
</dbReference>
<dbReference type="CDD" id="cd07185">
    <property type="entry name" value="OmpA_C-like"/>
    <property type="match status" value="1"/>
</dbReference>
<dbReference type="EMBL" id="VGLS01000003">
    <property type="protein sequence ID" value="MBM3222228.1"/>
    <property type="molecule type" value="Genomic_DNA"/>
</dbReference>
<dbReference type="AlphaFoldDB" id="A0A937VWC3"/>
<proteinExistence type="predicted"/>
<gene>
    <name evidence="6" type="ORF">FJZ47_00265</name>
</gene>
<evidence type="ECO:0000313" key="7">
    <source>
        <dbReference type="Proteomes" id="UP000712673"/>
    </source>
</evidence>
<dbReference type="Gene3D" id="3.30.1330.60">
    <property type="entry name" value="OmpA-like domain"/>
    <property type="match status" value="1"/>
</dbReference>
<keyword evidence="3" id="KW-0998">Cell outer membrane</keyword>
<dbReference type="Pfam" id="PF00691">
    <property type="entry name" value="OmpA"/>
    <property type="match status" value="1"/>
</dbReference>
<dbReference type="PANTHER" id="PTHR30329:SF21">
    <property type="entry name" value="LIPOPROTEIN YIAD-RELATED"/>
    <property type="match status" value="1"/>
</dbReference>
<organism evidence="6 7">
    <name type="scientific">Tectimicrobiota bacterium</name>
    <dbReference type="NCBI Taxonomy" id="2528274"/>
    <lineage>
        <taxon>Bacteria</taxon>
        <taxon>Pseudomonadati</taxon>
        <taxon>Nitrospinota/Tectimicrobiota group</taxon>
        <taxon>Candidatus Tectimicrobiota</taxon>
    </lineage>
</organism>
<dbReference type="PRINTS" id="PR01021">
    <property type="entry name" value="OMPADOMAIN"/>
</dbReference>
<evidence type="ECO:0000259" key="5">
    <source>
        <dbReference type="PROSITE" id="PS51123"/>
    </source>
</evidence>
<dbReference type="InterPro" id="IPR036737">
    <property type="entry name" value="OmpA-like_sf"/>
</dbReference>
<dbReference type="GO" id="GO:0009279">
    <property type="term" value="C:cell outer membrane"/>
    <property type="evidence" value="ECO:0007669"/>
    <property type="project" value="UniProtKB-SubCell"/>
</dbReference>
<evidence type="ECO:0000256" key="4">
    <source>
        <dbReference type="PROSITE-ProRule" id="PRU00473"/>
    </source>
</evidence>
<evidence type="ECO:0000256" key="1">
    <source>
        <dbReference type="ARBA" id="ARBA00004442"/>
    </source>
</evidence>
<dbReference type="Proteomes" id="UP000712673">
    <property type="component" value="Unassembled WGS sequence"/>
</dbReference>
<evidence type="ECO:0000313" key="6">
    <source>
        <dbReference type="EMBL" id="MBM3222228.1"/>
    </source>
</evidence>
<evidence type="ECO:0000256" key="3">
    <source>
        <dbReference type="ARBA" id="ARBA00023237"/>
    </source>
</evidence>
<keyword evidence="2 4" id="KW-0472">Membrane</keyword>
<protein>
    <submittedName>
        <fullName evidence="6">OmpA family protein</fullName>
    </submittedName>
</protein>
<name>A0A937VWC3_UNCTE</name>
<accession>A0A937VWC3</accession>
<dbReference type="InterPro" id="IPR050330">
    <property type="entry name" value="Bact_OuterMem_StrucFunc"/>
</dbReference>
<dbReference type="InterPro" id="IPR006664">
    <property type="entry name" value="OMP_bac"/>
</dbReference>
<feature type="domain" description="OmpA-like" evidence="5">
    <location>
        <begin position="86"/>
        <end position="206"/>
    </location>
</feature>
<dbReference type="PANTHER" id="PTHR30329">
    <property type="entry name" value="STATOR ELEMENT OF FLAGELLAR MOTOR COMPLEX"/>
    <property type="match status" value="1"/>
</dbReference>
<dbReference type="InterPro" id="IPR006665">
    <property type="entry name" value="OmpA-like"/>
</dbReference>
<reference evidence="6" key="1">
    <citation type="submission" date="2019-03" db="EMBL/GenBank/DDBJ databases">
        <title>Lake Tanganyika Metagenome-Assembled Genomes (MAGs).</title>
        <authorList>
            <person name="Tran P."/>
        </authorList>
    </citation>
    <scope>NUCLEOTIDE SEQUENCE</scope>
    <source>
        <strain evidence="6">K_DeepCast_65m_m2_066</strain>
    </source>
</reference>
<sequence>MIVYGCTPSTAGGSAMRRDTRMFMTVVLSCCLTVGLIRLAAAAETMAWTDFRGRANYSVEELAQALFPTPQLVRTRSLGPAQSLPSLPARIAVALNIYFASNSETIPSIHYLELDKLGTVLSWPQYTDYRIQIEGHTDSRGVANHNRLLSEKRVESIKQYLVERFQVSPARLRTVGYGSSKPIAPNTTAEGRRQNRRVEVVNLGVGF</sequence>
<dbReference type="PROSITE" id="PS51123">
    <property type="entry name" value="OMPA_2"/>
    <property type="match status" value="1"/>
</dbReference>
<comment type="caution">
    <text evidence="6">The sequence shown here is derived from an EMBL/GenBank/DDBJ whole genome shotgun (WGS) entry which is preliminary data.</text>
</comment>